<accession>A0A6A6ZEC2</accession>
<dbReference type="Proteomes" id="UP000799424">
    <property type="component" value="Unassembled WGS sequence"/>
</dbReference>
<evidence type="ECO:0000259" key="1">
    <source>
        <dbReference type="Pfam" id="PF06985"/>
    </source>
</evidence>
<evidence type="ECO:0000313" key="3">
    <source>
        <dbReference type="Proteomes" id="UP000799424"/>
    </source>
</evidence>
<protein>
    <recommendedName>
        <fullName evidence="1">Heterokaryon incompatibility domain-containing protein</fullName>
    </recommendedName>
</protein>
<name>A0A6A6ZEC2_9PLEO</name>
<feature type="domain" description="Heterokaryon incompatibility" evidence="1">
    <location>
        <begin position="69"/>
        <end position="234"/>
    </location>
</feature>
<dbReference type="PANTHER" id="PTHR24148:SF73">
    <property type="entry name" value="HET DOMAIN PROTEIN (AFU_ORTHOLOGUE AFUA_8G01020)"/>
    <property type="match status" value="1"/>
</dbReference>
<gene>
    <name evidence="2" type="ORF">CC86DRAFT_375270</name>
</gene>
<dbReference type="OrthoDB" id="5386682at2759"/>
<dbReference type="InterPro" id="IPR052895">
    <property type="entry name" value="HetReg/Transcr_Mod"/>
</dbReference>
<dbReference type="InterPro" id="IPR010730">
    <property type="entry name" value="HET"/>
</dbReference>
<dbReference type="EMBL" id="MU006245">
    <property type="protein sequence ID" value="KAF2819472.1"/>
    <property type="molecule type" value="Genomic_DNA"/>
</dbReference>
<sequence length="581" mass="66265">MQHHSKSPPRPLYQYEHLRVEPPSFRLLRISRELEDGLMKCELVIKDFPAEALKQRHQDSSDDGGCLCYNALSYEWGRAPVFGWILLNDGCINVGENLFHFLQTARVSAMQGSDPQLADYLWIDALCINQQDVQEKQHQIKQMGSLYERADNVFVWLGPRVSKTINAGATELRTLGKQADEIYDRIYKNARGKRRYREFESIAREMVDPTRKALSALIDMVYNTYWNRMWIIQEILRTDSAWVMIGNHTFSWALIKTTLLSDAAFNHKLLKSAPTARLVEAFFHEDYAAIIYPSVSDTVARLCQGKCQELRDKVYAVLGLCKNSCSVDFPIDYSVALPELLHRVLFPETWNQGLGTMSALIAANTIREALEIPFSVLEKHWLHGPNEAIRHTSVNLSKRSKGSTRGPVLVMHHKKKATRLQFELADIQHFDHPFQNITITICHPDNPDAQSICKVECRLDGYPLVFSDETFVQEQLLSPLSELEWSSTVAFPIQTFIFLLRVVHNTLMFSRLVTSVAEGKGQMLCGSDIKPTAYIEEESERFASFRDRHIVKFRESVEGGATYPVPGIPPSSSAFFSHTFS</sequence>
<keyword evidence="3" id="KW-1185">Reference proteome</keyword>
<reference evidence="2" key="1">
    <citation type="journal article" date="2020" name="Stud. Mycol.">
        <title>101 Dothideomycetes genomes: a test case for predicting lifestyles and emergence of pathogens.</title>
        <authorList>
            <person name="Haridas S."/>
            <person name="Albert R."/>
            <person name="Binder M."/>
            <person name="Bloem J."/>
            <person name="Labutti K."/>
            <person name="Salamov A."/>
            <person name="Andreopoulos B."/>
            <person name="Baker S."/>
            <person name="Barry K."/>
            <person name="Bills G."/>
            <person name="Bluhm B."/>
            <person name="Cannon C."/>
            <person name="Castanera R."/>
            <person name="Culley D."/>
            <person name="Daum C."/>
            <person name="Ezra D."/>
            <person name="Gonzalez J."/>
            <person name="Henrissat B."/>
            <person name="Kuo A."/>
            <person name="Liang C."/>
            <person name="Lipzen A."/>
            <person name="Lutzoni F."/>
            <person name="Magnuson J."/>
            <person name="Mondo S."/>
            <person name="Nolan M."/>
            <person name="Ohm R."/>
            <person name="Pangilinan J."/>
            <person name="Park H.-J."/>
            <person name="Ramirez L."/>
            <person name="Alfaro M."/>
            <person name="Sun H."/>
            <person name="Tritt A."/>
            <person name="Yoshinaga Y."/>
            <person name="Zwiers L.-H."/>
            <person name="Turgeon B."/>
            <person name="Goodwin S."/>
            <person name="Spatafora J."/>
            <person name="Crous P."/>
            <person name="Grigoriev I."/>
        </authorList>
    </citation>
    <scope>NUCLEOTIDE SEQUENCE</scope>
    <source>
        <strain evidence="2">CBS 113818</strain>
    </source>
</reference>
<proteinExistence type="predicted"/>
<evidence type="ECO:0000313" key="2">
    <source>
        <dbReference type="EMBL" id="KAF2819472.1"/>
    </source>
</evidence>
<dbReference type="PANTHER" id="PTHR24148">
    <property type="entry name" value="ANKYRIN REPEAT DOMAIN-CONTAINING PROTEIN 39 HOMOLOG-RELATED"/>
    <property type="match status" value="1"/>
</dbReference>
<dbReference type="Pfam" id="PF06985">
    <property type="entry name" value="HET"/>
    <property type="match status" value="1"/>
</dbReference>
<dbReference type="AlphaFoldDB" id="A0A6A6ZEC2"/>
<organism evidence="2 3">
    <name type="scientific">Ophiobolus disseminans</name>
    <dbReference type="NCBI Taxonomy" id="1469910"/>
    <lineage>
        <taxon>Eukaryota</taxon>
        <taxon>Fungi</taxon>
        <taxon>Dikarya</taxon>
        <taxon>Ascomycota</taxon>
        <taxon>Pezizomycotina</taxon>
        <taxon>Dothideomycetes</taxon>
        <taxon>Pleosporomycetidae</taxon>
        <taxon>Pleosporales</taxon>
        <taxon>Pleosporineae</taxon>
        <taxon>Phaeosphaeriaceae</taxon>
        <taxon>Ophiobolus</taxon>
    </lineage>
</organism>